<dbReference type="InterPro" id="IPR046342">
    <property type="entry name" value="CBS_dom_sf"/>
</dbReference>
<gene>
    <name evidence="4" type="ORF">SAMN02745124_02901</name>
</gene>
<accession>A0A1M5X9S3</accession>
<evidence type="ECO:0000256" key="1">
    <source>
        <dbReference type="ARBA" id="ARBA00022737"/>
    </source>
</evidence>
<keyword evidence="5" id="KW-1185">Reference proteome</keyword>
<dbReference type="InterPro" id="IPR051462">
    <property type="entry name" value="CBS_domain-containing"/>
</dbReference>
<dbReference type="Gene3D" id="3.10.580.10">
    <property type="entry name" value="CBS-domain"/>
    <property type="match status" value="1"/>
</dbReference>
<dbReference type="Proteomes" id="UP000184139">
    <property type="component" value="Unassembled WGS sequence"/>
</dbReference>
<organism evidence="4 5">
    <name type="scientific">Desulfofustis glycolicus DSM 9705</name>
    <dbReference type="NCBI Taxonomy" id="1121409"/>
    <lineage>
        <taxon>Bacteria</taxon>
        <taxon>Pseudomonadati</taxon>
        <taxon>Thermodesulfobacteriota</taxon>
        <taxon>Desulfobulbia</taxon>
        <taxon>Desulfobulbales</taxon>
        <taxon>Desulfocapsaceae</taxon>
        <taxon>Desulfofustis</taxon>
    </lineage>
</organism>
<dbReference type="PANTHER" id="PTHR48108:SF26">
    <property type="entry name" value="CBS DOMAIN-CONTAINING PROTEIN DDB_G0289609"/>
    <property type="match status" value="1"/>
</dbReference>
<dbReference type="SMART" id="SM00116">
    <property type="entry name" value="CBS"/>
    <property type="match status" value="1"/>
</dbReference>
<dbReference type="EMBL" id="FQXS01000018">
    <property type="protein sequence ID" value="SHH96526.1"/>
    <property type="molecule type" value="Genomic_DNA"/>
</dbReference>
<dbReference type="PANTHER" id="PTHR48108">
    <property type="entry name" value="CBS DOMAIN-CONTAINING PROTEIN CBSX2, CHLOROPLASTIC"/>
    <property type="match status" value="1"/>
</dbReference>
<keyword evidence="1" id="KW-0677">Repeat</keyword>
<dbReference type="AlphaFoldDB" id="A0A1M5X9S3"/>
<sequence length="174" mass="19786">MSPDKMSVREVAITLDRYPHLRESEPIGDGVAQLLQRRSADGLHLHYDELLVIDEQQRLVGHLSVQNILSSFFPSILTPNPVTTYVGKKERYTDLSILLEDTFQKECRRQATKVVRDYMSKPRRTIDGTMHPLHALEIMVAGNVNSLPVVEQEKLIGAIRISDIFRVLGTYCTL</sequence>
<dbReference type="RefSeq" id="WP_073377229.1">
    <property type="nucleotide sequence ID" value="NZ_FQXS01000018.1"/>
</dbReference>
<dbReference type="PROSITE" id="PS51371">
    <property type="entry name" value="CBS"/>
    <property type="match status" value="1"/>
</dbReference>
<evidence type="ECO:0000313" key="5">
    <source>
        <dbReference type="Proteomes" id="UP000184139"/>
    </source>
</evidence>
<evidence type="ECO:0000259" key="3">
    <source>
        <dbReference type="PROSITE" id="PS51371"/>
    </source>
</evidence>
<evidence type="ECO:0000313" key="4">
    <source>
        <dbReference type="EMBL" id="SHH96526.1"/>
    </source>
</evidence>
<dbReference type="Pfam" id="PF00571">
    <property type="entry name" value="CBS"/>
    <property type="match status" value="1"/>
</dbReference>
<name>A0A1M5X9S3_9BACT</name>
<feature type="domain" description="CBS" evidence="3">
    <location>
        <begin position="119"/>
        <end position="174"/>
    </location>
</feature>
<reference evidence="4 5" key="1">
    <citation type="submission" date="2016-11" db="EMBL/GenBank/DDBJ databases">
        <authorList>
            <person name="Jaros S."/>
            <person name="Januszkiewicz K."/>
            <person name="Wedrychowicz H."/>
        </authorList>
    </citation>
    <scope>NUCLEOTIDE SEQUENCE [LARGE SCALE GENOMIC DNA]</scope>
    <source>
        <strain evidence="4 5">DSM 9705</strain>
    </source>
</reference>
<dbReference type="SUPFAM" id="SSF54631">
    <property type="entry name" value="CBS-domain pair"/>
    <property type="match status" value="1"/>
</dbReference>
<dbReference type="OrthoDB" id="5431358at2"/>
<dbReference type="InterPro" id="IPR000644">
    <property type="entry name" value="CBS_dom"/>
</dbReference>
<protein>
    <submittedName>
        <fullName evidence="4">CBS domain-containing protein</fullName>
    </submittedName>
</protein>
<proteinExistence type="predicted"/>
<evidence type="ECO:0000256" key="2">
    <source>
        <dbReference type="PROSITE-ProRule" id="PRU00703"/>
    </source>
</evidence>
<keyword evidence="2" id="KW-0129">CBS domain</keyword>
<dbReference type="STRING" id="1121409.SAMN02745124_02901"/>